<dbReference type="VEuPathDB" id="CryptoDB:CMU_028520"/>
<feature type="region of interest" description="Disordered" evidence="1">
    <location>
        <begin position="127"/>
        <end position="165"/>
    </location>
</feature>
<keyword evidence="2" id="KW-0472">Membrane</keyword>
<sequence>MEVDTIKFQKKKLEGTFYQGYSICIKQLLLGTIIALLVSIIVYKYIEVKSYLAVWGPFNHRNVLDSIGRQPGGIFNKKFALNTNKQDLNEISTELESEDNEYIQEYNGDDDFSSNIEDYLDILRQGEIHSESSDDEDIIDNDWSDDSEQEQVSSPADEVNYIEKD</sequence>
<feature type="compositionally biased region" description="Acidic residues" evidence="1">
    <location>
        <begin position="133"/>
        <end position="149"/>
    </location>
</feature>
<dbReference type="Proteomes" id="UP000001460">
    <property type="component" value="Unassembled WGS sequence"/>
</dbReference>
<evidence type="ECO:0000256" key="2">
    <source>
        <dbReference type="SAM" id="Phobius"/>
    </source>
</evidence>
<keyword evidence="2" id="KW-0812">Transmembrane</keyword>
<protein>
    <submittedName>
        <fullName evidence="3">Uncharacterized protein</fullName>
    </submittedName>
</protein>
<organism evidence="3 4">
    <name type="scientific">Cryptosporidium muris (strain RN66)</name>
    <dbReference type="NCBI Taxonomy" id="441375"/>
    <lineage>
        <taxon>Eukaryota</taxon>
        <taxon>Sar</taxon>
        <taxon>Alveolata</taxon>
        <taxon>Apicomplexa</taxon>
        <taxon>Conoidasida</taxon>
        <taxon>Coccidia</taxon>
        <taxon>Eucoccidiorida</taxon>
        <taxon>Eimeriorina</taxon>
        <taxon>Cryptosporidiidae</taxon>
        <taxon>Cryptosporidium</taxon>
    </lineage>
</organism>
<dbReference type="AlphaFoldDB" id="B6AHT7"/>
<dbReference type="GeneID" id="6997315"/>
<accession>B6AHT7</accession>
<reference evidence="3" key="1">
    <citation type="submission" date="2008-06" db="EMBL/GenBank/DDBJ databases">
        <authorList>
            <person name="Lorenzi H."/>
            <person name="Inman J."/>
            <person name="Miller J."/>
            <person name="Schobel S."/>
            <person name="Amedeo P."/>
            <person name="Caler E.V."/>
            <person name="da Silva J."/>
        </authorList>
    </citation>
    <scope>NUCLEOTIDE SEQUENCE [LARGE SCALE GENOMIC DNA]</scope>
    <source>
        <strain evidence="3">RN66</strain>
    </source>
</reference>
<evidence type="ECO:0000313" key="3">
    <source>
        <dbReference type="EMBL" id="EEA07778.1"/>
    </source>
</evidence>
<evidence type="ECO:0000256" key="1">
    <source>
        <dbReference type="SAM" id="MobiDB-lite"/>
    </source>
</evidence>
<dbReference type="RefSeq" id="XP_002142127.1">
    <property type="nucleotide sequence ID" value="XM_002142091.1"/>
</dbReference>
<name>B6AHT7_CRYMR</name>
<dbReference type="EMBL" id="DS989735">
    <property type="protein sequence ID" value="EEA07778.1"/>
    <property type="molecule type" value="Genomic_DNA"/>
</dbReference>
<gene>
    <name evidence="3" type="ORF">CMU_028520</name>
</gene>
<evidence type="ECO:0000313" key="4">
    <source>
        <dbReference type="Proteomes" id="UP000001460"/>
    </source>
</evidence>
<keyword evidence="4" id="KW-1185">Reference proteome</keyword>
<feature type="transmembrane region" description="Helical" evidence="2">
    <location>
        <begin position="20"/>
        <end position="43"/>
    </location>
</feature>
<keyword evidence="2" id="KW-1133">Transmembrane helix</keyword>
<proteinExistence type="predicted"/>
<dbReference type="OrthoDB" id="10335634at2759"/>